<dbReference type="AlphaFoldDB" id="A0A4Y2A7K9"/>
<reference evidence="1 2" key="1">
    <citation type="journal article" date="2019" name="Sci. Rep.">
        <title>Orb-weaving spider Araneus ventricosus genome elucidates the spidroin gene catalogue.</title>
        <authorList>
            <person name="Kono N."/>
            <person name="Nakamura H."/>
            <person name="Ohtoshi R."/>
            <person name="Moran D.A.P."/>
            <person name="Shinohara A."/>
            <person name="Yoshida Y."/>
            <person name="Fujiwara M."/>
            <person name="Mori M."/>
            <person name="Tomita M."/>
            <person name="Arakawa K."/>
        </authorList>
    </citation>
    <scope>NUCLEOTIDE SEQUENCE [LARGE SCALE GENOMIC DNA]</scope>
</reference>
<name>A0A4Y2A7K9_ARAVE</name>
<dbReference type="Proteomes" id="UP000499080">
    <property type="component" value="Unassembled WGS sequence"/>
</dbReference>
<protein>
    <submittedName>
        <fullName evidence="1">Uncharacterized protein</fullName>
    </submittedName>
</protein>
<accession>A0A4Y2A7K9</accession>
<comment type="caution">
    <text evidence="1">The sequence shown here is derived from an EMBL/GenBank/DDBJ whole genome shotgun (WGS) entry which is preliminary data.</text>
</comment>
<proteinExistence type="predicted"/>
<evidence type="ECO:0000313" key="2">
    <source>
        <dbReference type="Proteomes" id="UP000499080"/>
    </source>
</evidence>
<evidence type="ECO:0000313" key="1">
    <source>
        <dbReference type="EMBL" id="GBL75680.1"/>
    </source>
</evidence>
<keyword evidence="2" id="KW-1185">Reference proteome</keyword>
<sequence>MILYNIVQCLCATWVWQGIERKPLSVVGGISVRRGGSRREVSVRAAPAESMCAGSDASSVAALGGSMNRPLHARIPGPLDTGALWTRGAPETT</sequence>
<gene>
    <name evidence="1" type="ORF">AVEN_99966_1</name>
</gene>
<dbReference type="EMBL" id="BGPR01079712">
    <property type="protein sequence ID" value="GBL75680.1"/>
    <property type="molecule type" value="Genomic_DNA"/>
</dbReference>
<organism evidence="1 2">
    <name type="scientific">Araneus ventricosus</name>
    <name type="common">Orbweaver spider</name>
    <name type="synonym">Epeira ventricosa</name>
    <dbReference type="NCBI Taxonomy" id="182803"/>
    <lineage>
        <taxon>Eukaryota</taxon>
        <taxon>Metazoa</taxon>
        <taxon>Ecdysozoa</taxon>
        <taxon>Arthropoda</taxon>
        <taxon>Chelicerata</taxon>
        <taxon>Arachnida</taxon>
        <taxon>Araneae</taxon>
        <taxon>Araneomorphae</taxon>
        <taxon>Entelegynae</taxon>
        <taxon>Araneoidea</taxon>
        <taxon>Araneidae</taxon>
        <taxon>Araneus</taxon>
    </lineage>
</organism>